<evidence type="ECO:0008006" key="3">
    <source>
        <dbReference type="Google" id="ProtNLM"/>
    </source>
</evidence>
<keyword evidence="2" id="KW-1185">Reference proteome</keyword>
<reference evidence="1 2" key="1">
    <citation type="submission" date="2015-12" db="EMBL/GenBank/DDBJ databases">
        <title>Serinicoccus chungangenesis strain CD08_5 genome sequencing and assembly.</title>
        <authorList>
            <person name="Chander A.M."/>
            <person name="Kaur G."/>
            <person name="Nair G.R."/>
            <person name="Dhawan D.K."/>
            <person name="Kochhar R.K."/>
            <person name="Mayilraj S."/>
            <person name="Bhadada S.K."/>
        </authorList>
    </citation>
    <scope>NUCLEOTIDE SEQUENCE [LARGE SCALE GENOMIC DNA]</scope>
    <source>
        <strain evidence="1 2">CD08_5</strain>
    </source>
</reference>
<evidence type="ECO:0000313" key="1">
    <source>
        <dbReference type="EMBL" id="KUG55633.1"/>
    </source>
</evidence>
<protein>
    <recommendedName>
        <fullName evidence="3">HTH cro/C1-type domain-containing protein</fullName>
    </recommendedName>
</protein>
<dbReference type="OrthoDB" id="4408411at2"/>
<dbReference type="RefSeq" id="WP_058890741.1">
    <property type="nucleotide sequence ID" value="NZ_LQBL01000022.1"/>
</dbReference>
<gene>
    <name evidence="1" type="ORF">AVL62_04805</name>
</gene>
<dbReference type="STRING" id="767452.AVL62_04805"/>
<evidence type="ECO:0000313" key="2">
    <source>
        <dbReference type="Proteomes" id="UP000054837"/>
    </source>
</evidence>
<comment type="caution">
    <text evidence="1">The sequence shown here is derived from an EMBL/GenBank/DDBJ whole genome shotgun (WGS) entry which is preliminary data.</text>
</comment>
<organism evidence="1 2">
    <name type="scientific">Serinicoccus chungangensis</name>
    <dbReference type="NCBI Taxonomy" id="767452"/>
    <lineage>
        <taxon>Bacteria</taxon>
        <taxon>Bacillati</taxon>
        <taxon>Actinomycetota</taxon>
        <taxon>Actinomycetes</taxon>
        <taxon>Micrococcales</taxon>
        <taxon>Ornithinimicrobiaceae</taxon>
        <taxon>Serinicoccus</taxon>
    </lineage>
</organism>
<name>A0A0W8I8A0_9MICO</name>
<sequence>MPRSGGDAAPREYVARGSWPTGRLKKGAPVSAAYAQQFVLRLRQALDDGDGLSLRAVEREAQVSRKTIERTLDGEVLPDFGAIARLEEWLGRDLWPGPEIRAGRDRRAAEG</sequence>
<dbReference type="Proteomes" id="UP000054837">
    <property type="component" value="Unassembled WGS sequence"/>
</dbReference>
<accession>A0A0W8I8A0</accession>
<dbReference type="AlphaFoldDB" id="A0A0W8I8A0"/>
<dbReference type="EMBL" id="LQBL01000022">
    <property type="protein sequence ID" value="KUG55633.1"/>
    <property type="molecule type" value="Genomic_DNA"/>
</dbReference>
<proteinExistence type="predicted"/>